<keyword evidence="3" id="KW-1185">Reference proteome</keyword>
<name>A0A0C9SS59_PAXIN</name>
<organism evidence="2 3">
    <name type="scientific">Paxillus involutus ATCC 200175</name>
    <dbReference type="NCBI Taxonomy" id="664439"/>
    <lineage>
        <taxon>Eukaryota</taxon>
        <taxon>Fungi</taxon>
        <taxon>Dikarya</taxon>
        <taxon>Basidiomycota</taxon>
        <taxon>Agaricomycotina</taxon>
        <taxon>Agaricomycetes</taxon>
        <taxon>Agaricomycetidae</taxon>
        <taxon>Boletales</taxon>
        <taxon>Paxilineae</taxon>
        <taxon>Paxillaceae</taxon>
        <taxon>Paxillus</taxon>
    </lineage>
</organism>
<sequence>MHTSTALHTGKPRDPQSSKPTGTSHTAESYFKDADEAPPQDSSIYRVDSASEAAQRPYEPPSGQWSSAGMKTEEYRNVSEDEPYDVGNSPEEKLRYGGTKRYGEDKGPETSKGGEGPEGTERLGRKPEGRA</sequence>
<evidence type="ECO:0000313" key="3">
    <source>
        <dbReference type="Proteomes" id="UP000053647"/>
    </source>
</evidence>
<evidence type="ECO:0000256" key="1">
    <source>
        <dbReference type="SAM" id="MobiDB-lite"/>
    </source>
</evidence>
<protein>
    <submittedName>
        <fullName evidence="2">Uncharacterized protein</fullName>
    </submittedName>
</protein>
<proteinExistence type="predicted"/>
<dbReference type="Proteomes" id="UP000053647">
    <property type="component" value="Unassembled WGS sequence"/>
</dbReference>
<feature type="compositionally biased region" description="Basic and acidic residues" evidence="1">
    <location>
        <begin position="119"/>
        <end position="131"/>
    </location>
</feature>
<evidence type="ECO:0000313" key="2">
    <source>
        <dbReference type="EMBL" id="KIJ10979.1"/>
    </source>
</evidence>
<feature type="compositionally biased region" description="Basic and acidic residues" evidence="1">
    <location>
        <begin position="90"/>
        <end position="109"/>
    </location>
</feature>
<gene>
    <name evidence="2" type="ORF">PAXINDRAFT_171973</name>
</gene>
<reference evidence="2 3" key="1">
    <citation type="submission" date="2014-06" db="EMBL/GenBank/DDBJ databases">
        <authorList>
            <consortium name="DOE Joint Genome Institute"/>
            <person name="Kuo A."/>
            <person name="Kohler A."/>
            <person name="Nagy L.G."/>
            <person name="Floudas D."/>
            <person name="Copeland A."/>
            <person name="Barry K.W."/>
            <person name="Cichocki N."/>
            <person name="Veneault-Fourrey C."/>
            <person name="LaButti K."/>
            <person name="Lindquist E.A."/>
            <person name="Lipzen A."/>
            <person name="Lundell T."/>
            <person name="Morin E."/>
            <person name="Murat C."/>
            <person name="Sun H."/>
            <person name="Tunlid A."/>
            <person name="Henrissat B."/>
            <person name="Grigoriev I.V."/>
            <person name="Hibbett D.S."/>
            <person name="Martin F."/>
            <person name="Nordberg H.P."/>
            <person name="Cantor M.N."/>
            <person name="Hua S.X."/>
        </authorList>
    </citation>
    <scope>NUCLEOTIDE SEQUENCE [LARGE SCALE GENOMIC DNA]</scope>
    <source>
        <strain evidence="2 3">ATCC 200175</strain>
    </source>
</reference>
<dbReference type="OrthoDB" id="2687798at2759"/>
<feature type="region of interest" description="Disordered" evidence="1">
    <location>
        <begin position="1"/>
        <end position="131"/>
    </location>
</feature>
<dbReference type="HOGENOM" id="CLU_1826581_0_0_1"/>
<dbReference type="AlphaFoldDB" id="A0A0C9SS59"/>
<feature type="compositionally biased region" description="Polar residues" evidence="1">
    <location>
        <begin position="17"/>
        <end position="27"/>
    </location>
</feature>
<dbReference type="EMBL" id="KN819390">
    <property type="protein sequence ID" value="KIJ10979.1"/>
    <property type="molecule type" value="Genomic_DNA"/>
</dbReference>
<reference evidence="3" key="2">
    <citation type="submission" date="2015-01" db="EMBL/GenBank/DDBJ databases">
        <title>Evolutionary Origins and Diversification of the Mycorrhizal Mutualists.</title>
        <authorList>
            <consortium name="DOE Joint Genome Institute"/>
            <consortium name="Mycorrhizal Genomics Consortium"/>
            <person name="Kohler A."/>
            <person name="Kuo A."/>
            <person name="Nagy L.G."/>
            <person name="Floudas D."/>
            <person name="Copeland A."/>
            <person name="Barry K.W."/>
            <person name="Cichocki N."/>
            <person name="Veneault-Fourrey C."/>
            <person name="LaButti K."/>
            <person name="Lindquist E.A."/>
            <person name="Lipzen A."/>
            <person name="Lundell T."/>
            <person name="Morin E."/>
            <person name="Murat C."/>
            <person name="Riley R."/>
            <person name="Ohm R."/>
            <person name="Sun H."/>
            <person name="Tunlid A."/>
            <person name="Henrissat B."/>
            <person name="Grigoriev I.V."/>
            <person name="Hibbett D.S."/>
            <person name="Martin F."/>
        </authorList>
    </citation>
    <scope>NUCLEOTIDE SEQUENCE [LARGE SCALE GENOMIC DNA]</scope>
    <source>
        <strain evidence="3">ATCC 200175</strain>
    </source>
</reference>
<accession>A0A0C9SS59</accession>